<dbReference type="Pfam" id="PF05544">
    <property type="entry name" value="Pro_racemase"/>
    <property type="match status" value="1"/>
</dbReference>
<name>A0ABP9UVK4_9BACT</name>
<dbReference type="Gene3D" id="3.10.310.10">
    <property type="entry name" value="Diaminopimelate Epimerase, Chain A, domain 1"/>
    <property type="match status" value="2"/>
</dbReference>
<evidence type="ECO:0000313" key="2">
    <source>
        <dbReference type="EMBL" id="GAA5484762.1"/>
    </source>
</evidence>
<comment type="similarity">
    <text evidence="1">Belongs to the proline racemase family.</text>
</comment>
<organism evidence="2 3">
    <name type="scientific">Haloferula sargassicola</name>
    <dbReference type="NCBI Taxonomy" id="490096"/>
    <lineage>
        <taxon>Bacteria</taxon>
        <taxon>Pseudomonadati</taxon>
        <taxon>Verrucomicrobiota</taxon>
        <taxon>Verrucomicrobiia</taxon>
        <taxon>Verrucomicrobiales</taxon>
        <taxon>Verrucomicrobiaceae</taxon>
        <taxon>Haloferula</taxon>
    </lineage>
</organism>
<reference evidence="2 3" key="1">
    <citation type="submission" date="2024-02" db="EMBL/GenBank/DDBJ databases">
        <title>Haloferula sargassicola NBRC 104335.</title>
        <authorList>
            <person name="Ichikawa N."/>
            <person name="Katano-Makiyama Y."/>
            <person name="Hidaka K."/>
        </authorList>
    </citation>
    <scope>NUCLEOTIDE SEQUENCE [LARGE SCALE GENOMIC DNA]</scope>
    <source>
        <strain evidence="2 3">NBRC 104335</strain>
    </source>
</reference>
<sequence length="340" mass="35991">MSFPVSNIDPGPPGKTLRVIDSHTEGEPTRVVIAGGPELGRGPMSERARRLREEHDWLRQAVCNEPRGHDAMVGALLCAPHEPDCVCGVIFFNNVSNLNMCIHGTIGLVATLRHIGRIGTGIHRIDTPVGVVTATASDDGEVEVANVPSWRHAAGVPVEVPGWGIITGDVAWGGNWFFLIENQGPAVGFAQLDALTEFTWAVRHALAAQGITGADGGEIDHVETFGPPGDPALADSRNFVMCPGKAYDRSPCGTGTSAKLACLATAGKLRPGEILRQASILDTVFRGRFEPLPGGKILPRISGRAWVNGEGTYFLNPDDPFAHGIPSAASSLTELLPQAL</sequence>
<protein>
    <submittedName>
        <fullName evidence="2">4-hydroxyproline 2-epimerase</fullName>
    </submittedName>
</protein>
<dbReference type="PIRSF" id="PIRSF029792">
    <property type="entry name" value="Pro_racemase"/>
    <property type="match status" value="1"/>
</dbReference>
<dbReference type="PANTHER" id="PTHR33442:SF1">
    <property type="entry name" value="TRANS-3-HYDROXY-L-PROLINE DEHYDRATASE"/>
    <property type="match status" value="1"/>
</dbReference>
<evidence type="ECO:0000313" key="3">
    <source>
        <dbReference type="Proteomes" id="UP001476282"/>
    </source>
</evidence>
<keyword evidence="3" id="KW-1185">Reference proteome</keyword>
<accession>A0ABP9UVK4</accession>
<gene>
    <name evidence="2" type="ORF">Hsar01_04008</name>
</gene>
<proteinExistence type="inferred from homology"/>
<dbReference type="InterPro" id="IPR008794">
    <property type="entry name" value="Pro_racemase_fam"/>
</dbReference>
<dbReference type="PANTHER" id="PTHR33442">
    <property type="entry name" value="TRANS-3-HYDROXY-L-PROLINE DEHYDRATASE"/>
    <property type="match status" value="1"/>
</dbReference>
<dbReference type="Proteomes" id="UP001476282">
    <property type="component" value="Unassembled WGS sequence"/>
</dbReference>
<evidence type="ECO:0000256" key="1">
    <source>
        <dbReference type="ARBA" id="ARBA00007529"/>
    </source>
</evidence>
<dbReference type="RefSeq" id="WP_353568868.1">
    <property type="nucleotide sequence ID" value="NZ_BAABRI010000034.1"/>
</dbReference>
<dbReference type="SUPFAM" id="SSF54506">
    <property type="entry name" value="Diaminopimelate epimerase-like"/>
    <property type="match status" value="1"/>
</dbReference>
<dbReference type="SFLD" id="SFLDS00028">
    <property type="entry name" value="Proline_Racemase"/>
    <property type="match status" value="1"/>
</dbReference>
<comment type="caution">
    <text evidence="2">The sequence shown here is derived from an EMBL/GenBank/DDBJ whole genome shotgun (WGS) entry which is preliminary data.</text>
</comment>
<dbReference type="EMBL" id="BAABRI010000034">
    <property type="protein sequence ID" value="GAA5484762.1"/>
    <property type="molecule type" value="Genomic_DNA"/>
</dbReference>